<comment type="caution">
    <text evidence="4">The sequence shown here is derived from an EMBL/GenBank/DDBJ whole genome shotgun (WGS) entry which is preliminary data.</text>
</comment>
<reference evidence="4 5" key="1">
    <citation type="submission" date="2018-05" db="EMBL/GenBank/DDBJ databases">
        <title>Genomic Encyclopedia of Archaeal and Bacterial Type Strains, Phase II (KMG-II): from individual species to whole genera.</title>
        <authorList>
            <person name="Goeker M."/>
        </authorList>
    </citation>
    <scope>NUCLEOTIDE SEQUENCE [LARGE SCALE GENOMIC DNA]</scope>
    <source>
        <strain evidence="4 5">DSM 45184</strain>
    </source>
</reference>
<dbReference type="InterPro" id="IPR002656">
    <property type="entry name" value="Acyl_transf_3_dom"/>
</dbReference>
<evidence type="ECO:0000313" key="5">
    <source>
        <dbReference type="Proteomes" id="UP000245697"/>
    </source>
</evidence>
<sequence length="429" mass="46328">MAWLDAMRGFAAVVVALFHLGPYVIGRENHLLIYQHFDLGKYGVLLFFLVSGYVIPMSLERHGSLRRFWIGRLFRIYPAYLFTIALVVLLVVTGVTEPHPGVREDPLGAALGQITMLQDLVGVSGMITPFWTLSFEMAFYLIVAGLFAWNLHRLSAWWAGGLTLAAVVGGPMLPDALLGGTVGRRHLLAAGLVLVVTACLASQISGRRPFVLAAGAAGIGLVVLPAVNGHATRWVVATSSWQALLMLGVMFAGTVVYRLEYNEIRRRPAVASLVLVFLGCVVTNWLHTGQTAELVRWGAVTAAVTATFLLAWALRARRMPAALTWLGAVSFSVYLLHVVVVGLLKRVVPVETDGSLTNRIVFAAGFAAGTLLLAWFVHRFVERPGQTLGRSLQRRAMTVLGPEEPLRPRGTTEGSDAGTGSLGKAGRSV</sequence>
<dbReference type="GO" id="GO:0000271">
    <property type="term" value="P:polysaccharide biosynthetic process"/>
    <property type="evidence" value="ECO:0007669"/>
    <property type="project" value="TreeGrafter"/>
</dbReference>
<feature type="transmembrane region" description="Helical" evidence="2">
    <location>
        <begin position="269"/>
        <end position="288"/>
    </location>
</feature>
<dbReference type="PANTHER" id="PTHR23028:SF131">
    <property type="entry name" value="BLR2367 PROTEIN"/>
    <property type="match status" value="1"/>
</dbReference>
<protein>
    <submittedName>
        <fullName evidence="4">Peptidoglycan/LPS O-acetylase OafA/YrhL</fullName>
    </submittedName>
</protein>
<feature type="transmembrane region" description="Helical" evidence="2">
    <location>
        <begin position="79"/>
        <end position="96"/>
    </location>
</feature>
<accession>A0A316FVA6</accession>
<feature type="domain" description="Acyltransferase 3" evidence="3">
    <location>
        <begin position="2"/>
        <end position="170"/>
    </location>
</feature>
<organism evidence="4 5">
    <name type="scientific">Actinoplanes xinjiangensis</name>
    <dbReference type="NCBI Taxonomy" id="512350"/>
    <lineage>
        <taxon>Bacteria</taxon>
        <taxon>Bacillati</taxon>
        <taxon>Actinomycetota</taxon>
        <taxon>Actinomycetes</taxon>
        <taxon>Micromonosporales</taxon>
        <taxon>Micromonosporaceae</taxon>
        <taxon>Actinoplanes</taxon>
    </lineage>
</organism>
<gene>
    <name evidence="4" type="ORF">BC793_101372</name>
</gene>
<feature type="domain" description="Acyltransferase 3" evidence="3">
    <location>
        <begin position="203"/>
        <end position="378"/>
    </location>
</feature>
<feature type="transmembrane region" description="Helical" evidence="2">
    <location>
        <begin position="356"/>
        <end position="377"/>
    </location>
</feature>
<keyword evidence="2" id="KW-0472">Membrane</keyword>
<dbReference type="Proteomes" id="UP000245697">
    <property type="component" value="Unassembled WGS sequence"/>
</dbReference>
<feature type="transmembrane region" description="Helical" evidence="2">
    <location>
        <begin position="42"/>
        <end position="59"/>
    </location>
</feature>
<evidence type="ECO:0000256" key="2">
    <source>
        <dbReference type="SAM" id="Phobius"/>
    </source>
</evidence>
<keyword evidence="2" id="KW-0812">Transmembrane</keyword>
<feature type="transmembrane region" description="Helical" evidence="2">
    <location>
        <begin position="239"/>
        <end position="257"/>
    </location>
</feature>
<dbReference type="PANTHER" id="PTHR23028">
    <property type="entry name" value="ACETYLTRANSFERASE"/>
    <property type="match status" value="1"/>
</dbReference>
<keyword evidence="5" id="KW-1185">Reference proteome</keyword>
<dbReference type="GO" id="GO:0016747">
    <property type="term" value="F:acyltransferase activity, transferring groups other than amino-acyl groups"/>
    <property type="evidence" value="ECO:0007669"/>
    <property type="project" value="InterPro"/>
</dbReference>
<dbReference type="AlphaFoldDB" id="A0A316FVA6"/>
<feature type="transmembrane region" description="Helical" evidence="2">
    <location>
        <begin position="130"/>
        <end position="149"/>
    </location>
</feature>
<evidence type="ECO:0000313" key="4">
    <source>
        <dbReference type="EMBL" id="PWK52363.1"/>
    </source>
</evidence>
<name>A0A316FVA6_9ACTN</name>
<dbReference type="GO" id="GO:0016020">
    <property type="term" value="C:membrane"/>
    <property type="evidence" value="ECO:0007669"/>
    <property type="project" value="TreeGrafter"/>
</dbReference>
<dbReference type="Pfam" id="PF01757">
    <property type="entry name" value="Acyl_transf_3"/>
    <property type="match status" value="2"/>
</dbReference>
<evidence type="ECO:0000259" key="3">
    <source>
        <dbReference type="Pfam" id="PF01757"/>
    </source>
</evidence>
<feature type="transmembrane region" description="Helical" evidence="2">
    <location>
        <begin position="210"/>
        <end position="227"/>
    </location>
</feature>
<feature type="transmembrane region" description="Helical" evidence="2">
    <location>
        <begin position="321"/>
        <end position="344"/>
    </location>
</feature>
<feature type="region of interest" description="Disordered" evidence="1">
    <location>
        <begin position="401"/>
        <end position="429"/>
    </location>
</feature>
<feature type="transmembrane region" description="Helical" evidence="2">
    <location>
        <begin position="294"/>
        <end position="314"/>
    </location>
</feature>
<feature type="transmembrane region" description="Helical" evidence="2">
    <location>
        <begin position="186"/>
        <end position="203"/>
    </location>
</feature>
<dbReference type="EMBL" id="QGGR01000001">
    <property type="protein sequence ID" value="PWK52363.1"/>
    <property type="molecule type" value="Genomic_DNA"/>
</dbReference>
<feature type="transmembrane region" description="Helical" evidence="2">
    <location>
        <begin position="156"/>
        <end position="174"/>
    </location>
</feature>
<evidence type="ECO:0000256" key="1">
    <source>
        <dbReference type="SAM" id="MobiDB-lite"/>
    </source>
</evidence>
<dbReference type="InterPro" id="IPR050879">
    <property type="entry name" value="Acyltransferase_3"/>
</dbReference>
<proteinExistence type="predicted"/>
<keyword evidence="2" id="KW-1133">Transmembrane helix</keyword>